<dbReference type="Pfam" id="PF15370">
    <property type="entry name" value="NOPCHAP1"/>
    <property type="match status" value="1"/>
</dbReference>
<organism evidence="2 3">
    <name type="scientific">Linum tenue</name>
    <dbReference type="NCBI Taxonomy" id="586396"/>
    <lineage>
        <taxon>Eukaryota</taxon>
        <taxon>Viridiplantae</taxon>
        <taxon>Streptophyta</taxon>
        <taxon>Embryophyta</taxon>
        <taxon>Tracheophyta</taxon>
        <taxon>Spermatophyta</taxon>
        <taxon>Magnoliopsida</taxon>
        <taxon>eudicotyledons</taxon>
        <taxon>Gunneridae</taxon>
        <taxon>Pentapetalae</taxon>
        <taxon>rosids</taxon>
        <taxon>fabids</taxon>
        <taxon>Malpighiales</taxon>
        <taxon>Linaceae</taxon>
        <taxon>Linum</taxon>
    </lineage>
</organism>
<reference evidence="2" key="1">
    <citation type="submission" date="2022-08" db="EMBL/GenBank/DDBJ databases">
        <authorList>
            <person name="Gutierrez-Valencia J."/>
        </authorList>
    </citation>
    <scope>NUCLEOTIDE SEQUENCE</scope>
</reference>
<dbReference type="PANTHER" id="PTHR28674:SF1">
    <property type="entry name" value="NOP PROTEIN CHAPERONE 1"/>
    <property type="match status" value="1"/>
</dbReference>
<dbReference type="InterPro" id="IPR027921">
    <property type="entry name" value="NOPCHAP1"/>
</dbReference>
<feature type="compositionally biased region" description="Acidic residues" evidence="1">
    <location>
        <begin position="148"/>
        <end position="162"/>
    </location>
</feature>
<keyword evidence="3" id="KW-1185">Reference proteome</keyword>
<dbReference type="Proteomes" id="UP001154282">
    <property type="component" value="Unassembled WGS sequence"/>
</dbReference>
<dbReference type="EMBL" id="CAMGYJ010000008">
    <property type="protein sequence ID" value="CAI0463945.1"/>
    <property type="molecule type" value="Genomic_DNA"/>
</dbReference>
<dbReference type="GO" id="GO:0062064">
    <property type="term" value="F:box C/D methylation guide snoRNP complex binding"/>
    <property type="evidence" value="ECO:0007669"/>
    <property type="project" value="TreeGrafter"/>
</dbReference>
<gene>
    <name evidence="2" type="ORF">LITE_LOCUS35963</name>
</gene>
<sequence length="209" mass="22039">MGLQEKKENAKNGGSSSKELLRLEKEGSAIARSARESSLLFFGKDSSVHLSKAAPYDGKLTTAAVPASQVLGRVKDLLELIAKQPDPKDNSGNCDIEALTGNESEVIEMDLMLGVAELHNEQAVAAAEAALAGALTLITLDGSSSSESDSEDSSDDECDTEGVDDHDSARNDDIRKDASSNDASTFSRDGSTGVVNKSPKKQPKIIQML</sequence>
<protein>
    <submittedName>
        <fullName evidence="2">Uncharacterized protein</fullName>
    </submittedName>
</protein>
<evidence type="ECO:0000313" key="3">
    <source>
        <dbReference type="Proteomes" id="UP001154282"/>
    </source>
</evidence>
<evidence type="ECO:0000313" key="2">
    <source>
        <dbReference type="EMBL" id="CAI0463945.1"/>
    </source>
</evidence>
<feature type="region of interest" description="Disordered" evidence="1">
    <location>
        <begin position="141"/>
        <end position="209"/>
    </location>
</feature>
<proteinExistence type="predicted"/>
<feature type="compositionally biased region" description="Basic and acidic residues" evidence="1">
    <location>
        <begin position="163"/>
        <end position="179"/>
    </location>
</feature>
<comment type="caution">
    <text evidence="2">The sequence shown here is derived from an EMBL/GenBank/DDBJ whole genome shotgun (WGS) entry which is preliminary data.</text>
</comment>
<dbReference type="GO" id="GO:0000492">
    <property type="term" value="P:box C/D snoRNP assembly"/>
    <property type="evidence" value="ECO:0007669"/>
    <property type="project" value="InterPro"/>
</dbReference>
<accession>A0AAV0NZ25</accession>
<dbReference type="PANTHER" id="PTHR28674">
    <property type="entry name" value="SIMILAR TO DNA SEGMENT, CHR 10, WAYNE STATE UNIVERSITY 102,-EXPRESSED"/>
    <property type="match status" value="1"/>
</dbReference>
<name>A0AAV0NZ25_9ROSI</name>
<feature type="compositionally biased region" description="Polar residues" evidence="1">
    <location>
        <begin position="180"/>
        <end position="195"/>
    </location>
</feature>
<dbReference type="AlphaFoldDB" id="A0AAV0NZ25"/>
<evidence type="ECO:0000256" key="1">
    <source>
        <dbReference type="SAM" id="MobiDB-lite"/>
    </source>
</evidence>